<accession>A0A6A7K2U1</accession>
<gene>
    <name evidence="2" type="ORF">GDZ32_08710</name>
</gene>
<evidence type="ECO:0000313" key="2">
    <source>
        <dbReference type="EMBL" id="MPW14911.1"/>
    </source>
</evidence>
<feature type="compositionally biased region" description="Polar residues" evidence="1">
    <location>
        <begin position="173"/>
        <end position="187"/>
    </location>
</feature>
<reference evidence="2 3" key="1">
    <citation type="submission" date="2019-10" db="EMBL/GenBank/DDBJ databases">
        <title>Draft genome sequences of Lactobacillus strains.</title>
        <authorList>
            <person name="Cho G.-S."/>
            <person name="Fagbemigun O."/>
            <person name="Brinks E."/>
            <person name="Franz C.M.A.P."/>
        </authorList>
    </citation>
    <scope>NUCLEOTIDE SEQUENCE [LARGE SCALE GENOMIC DNA]</scope>
    <source>
        <strain evidence="2 3">313</strain>
    </source>
</reference>
<evidence type="ECO:0000313" key="3">
    <source>
        <dbReference type="Proteomes" id="UP000430466"/>
    </source>
</evidence>
<comment type="caution">
    <text evidence="2">The sequence shown here is derived from an EMBL/GenBank/DDBJ whole genome shotgun (WGS) entry which is preliminary data.</text>
</comment>
<evidence type="ECO:0000256" key="1">
    <source>
        <dbReference type="SAM" id="MobiDB-lite"/>
    </source>
</evidence>
<organism evidence="2 3">
    <name type="scientific">Lactobacillus helveticus</name>
    <name type="common">Lactobacillus suntoryeus</name>
    <dbReference type="NCBI Taxonomy" id="1587"/>
    <lineage>
        <taxon>Bacteria</taxon>
        <taxon>Bacillati</taxon>
        <taxon>Bacillota</taxon>
        <taxon>Bacilli</taxon>
        <taxon>Lactobacillales</taxon>
        <taxon>Lactobacillaceae</taxon>
        <taxon>Lactobacillus</taxon>
    </lineage>
</organism>
<dbReference type="Proteomes" id="UP000430466">
    <property type="component" value="Unassembled WGS sequence"/>
</dbReference>
<sequence>MNIIFHKEFLNEGDLMIKKNMSDFEWLNVHSKEYLDISQEWQPILHKFYSYEKLKSELGSLKSQKKKKSKGKSGKPGSYRNYLVRILFNYPKYFDVPAPMPDDYRNYFFINNLNKLTSFPNFKKFNNDNHSFPSATIHAFTKFAILSDEEQKQAIDTTQKEIDQLQEGITLNNLSPKPKVSLQQNRSSKSHTRDPSVREACLTNAGHKCEYNNKHTSFPYLHDTDIVQYTEGHHLIPVSVQDQFEYENGKKIPLDTIHNMVSLCATCHRAVHHAIYDVRGQMLAYLYLKKEKDLKKAHLNIHLQDLLNIYNIPQEVQDKILSQVQHDCSSIKPIF</sequence>
<dbReference type="EMBL" id="WHOE01000103">
    <property type="protein sequence ID" value="MPW14911.1"/>
    <property type="molecule type" value="Genomic_DNA"/>
</dbReference>
<proteinExistence type="predicted"/>
<protein>
    <submittedName>
        <fullName evidence="2">Uncharacterized protein</fullName>
    </submittedName>
</protein>
<name>A0A6A7K2U1_LACHE</name>
<dbReference type="AlphaFoldDB" id="A0A6A7K2U1"/>
<feature type="region of interest" description="Disordered" evidence="1">
    <location>
        <begin position="173"/>
        <end position="197"/>
    </location>
</feature>